<dbReference type="STRING" id="578462.A0A0L0S0T4"/>
<proteinExistence type="predicted"/>
<dbReference type="SMART" id="SM00671">
    <property type="entry name" value="SEL1"/>
    <property type="match status" value="7"/>
</dbReference>
<dbReference type="PANTHER" id="PTHR46430:SF1">
    <property type="entry name" value="CHITIN SYNTHASE REGULATOR SKT5-RELATED"/>
    <property type="match status" value="1"/>
</dbReference>
<feature type="compositionally biased region" description="Low complexity" evidence="2">
    <location>
        <begin position="13"/>
        <end position="30"/>
    </location>
</feature>
<reference evidence="3 4" key="1">
    <citation type="submission" date="2009-11" db="EMBL/GenBank/DDBJ databases">
        <title>Annotation of Allomyces macrogynus ATCC 38327.</title>
        <authorList>
            <consortium name="The Broad Institute Genome Sequencing Platform"/>
            <person name="Russ C."/>
            <person name="Cuomo C."/>
            <person name="Burger G."/>
            <person name="Gray M.W."/>
            <person name="Holland P.W.H."/>
            <person name="King N."/>
            <person name="Lang F.B.F."/>
            <person name="Roger A.J."/>
            <person name="Ruiz-Trillo I."/>
            <person name="Young S.K."/>
            <person name="Zeng Q."/>
            <person name="Gargeya S."/>
            <person name="Fitzgerald M."/>
            <person name="Haas B."/>
            <person name="Abouelleil A."/>
            <person name="Alvarado L."/>
            <person name="Arachchi H.M."/>
            <person name="Berlin A."/>
            <person name="Chapman S.B."/>
            <person name="Gearin G."/>
            <person name="Goldberg J."/>
            <person name="Griggs A."/>
            <person name="Gujja S."/>
            <person name="Hansen M."/>
            <person name="Heiman D."/>
            <person name="Howarth C."/>
            <person name="Larimer J."/>
            <person name="Lui A."/>
            <person name="MacDonald P.J.P."/>
            <person name="McCowen C."/>
            <person name="Montmayeur A."/>
            <person name="Murphy C."/>
            <person name="Neiman D."/>
            <person name="Pearson M."/>
            <person name="Priest M."/>
            <person name="Roberts A."/>
            <person name="Saif S."/>
            <person name="Shea T."/>
            <person name="Sisk P."/>
            <person name="Stolte C."/>
            <person name="Sykes S."/>
            <person name="Wortman J."/>
            <person name="Nusbaum C."/>
            <person name="Birren B."/>
        </authorList>
    </citation>
    <scope>NUCLEOTIDE SEQUENCE [LARGE SCALE GENOMIC DNA]</scope>
    <source>
        <strain evidence="3 4">ATCC 38327</strain>
    </source>
</reference>
<reference evidence="4" key="2">
    <citation type="submission" date="2009-11" db="EMBL/GenBank/DDBJ databases">
        <title>The Genome Sequence of Allomyces macrogynus strain ATCC 38327.</title>
        <authorList>
            <consortium name="The Broad Institute Genome Sequencing Platform"/>
            <person name="Russ C."/>
            <person name="Cuomo C."/>
            <person name="Shea T."/>
            <person name="Young S.K."/>
            <person name="Zeng Q."/>
            <person name="Koehrsen M."/>
            <person name="Haas B."/>
            <person name="Borodovsky M."/>
            <person name="Guigo R."/>
            <person name="Alvarado L."/>
            <person name="Berlin A."/>
            <person name="Borenstein D."/>
            <person name="Chen Z."/>
            <person name="Engels R."/>
            <person name="Freedman E."/>
            <person name="Gellesch M."/>
            <person name="Goldberg J."/>
            <person name="Griggs A."/>
            <person name="Gujja S."/>
            <person name="Heiman D."/>
            <person name="Hepburn T."/>
            <person name="Howarth C."/>
            <person name="Jen D."/>
            <person name="Larson L."/>
            <person name="Lewis B."/>
            <person name="Mehta T."/>
            <person name="Park D."/>
            <person name="Pearson M."/>
            <person name="Roberts A."/>
            <person name="Saif S."/>
            <person name="Shenoy N."/>
            <person name="Sisk P."/>
            <person name="Stolte C."/>
            <person name="Sykes S."/>
            <person name="Walk T."/>
            <person name="White J."/>
            <person name="Yandava C."/>
            <person name="Burger G."/>
            <person name="Gray M.W."/>
            <person name="Holland P.W.H."/>
            <person name="King N."/>
            <person name="Lang F.B.F."/>
            <person name="Roger A.J."/>
            <person name="Ruiz-Trillo I."/>
            <person name="Lander E."/>
            <person name="Nusbaum C."/>
        </authorList>
    </citation>
    <scope>NUCLEOTIDE SEQUENCE [LARGE SCALE GENOMIC DNA]</scope>
    <source>
        <strain evidence="4">ATCC 38327</strain>
    </source>
</reference>
<dbReference type="VEuPathDB" id="FungiDB:AMAG_01844"/>
<dbReference type="Proteomes" id="UP000054350">
    <property type="component" value="Unassembled WGS sequence"/>
</dbReference>
<dbReference type="OrthoDB" id="272077at2759"/>
<evidence type="ECO:0000313" key="3">
    <source>
        <dbReference type="EMBL" id="KNE56000.1"/>
    </source>
</evidence>
<dbReference type="Pfam" id="PF08238">
    <property type="entry name" value="Sel1"/>
    <property type="match status" value="7"/>
</dbReference>
<evidence type="ECO:0000256" key="1">
    <source>
        <dbReference type="ARBA" id="ARBA00022737"/>
    </source>
</evidence>
<dbReference type="Gene3D" id="1.25.40.10">
    <property type="entry name" value="Tetratricopeptide repeat domain"/>
    <property type="match status" value="2"/>
</dbReference>
<dbReference type="InterPro" id="IPR006597">
    <property type="entry name" value="Sel1-like"/>
</dbReference>
<dbReference type="InterPro" id="IPR051726">
    <property type="entry name" value="Chitin_Synth_Reg"/>
</dbReference>
<evidence type="ECO:0000256" key="2">
    <source>
        <dbReference type="SAM" id="MobiDB-lite"/>
    </source>
</evidence>
<dbReference type="PANTHER" id="PTHR46430">
    <property type="entry name" value="PROTEIN SKT5-RELATED"/>
    <property type="match status" value="1"/>
</dbReference>
<name>A0A0L0S0T4_ALLM3</name>
<evidence type="ECO:0008006" key="5">
    <source>
        <dbReference type="Google" id="ProtNLM"/>
    </source>
</evidence>
<dbReference type="InterPro" id="IPR011990">
    <property type="entry name" value="TPR-like_helical_dom_sf"/>
</dbReference>
<organism evidence="3 4">
    <name type="scientific">Allomyces macrogynus (strain ATCC 38327)</name>
    <name type="common">Allomyces javanicus var. macrogynus</name>
    <dbReference type="NCBI Taxonomy" id="578462"/>
    <lineage>
        <taxon>Eukaryota</taxon>
        <taxon>Fungi</taxon>
        <taxon>Fungi incertae sedis</taxon>
        <taxon>Blastocladiomycota</taxon>
        <taxon>Blastocladiomycetes</taxon>
        <taxon>Blastocladiales</taxon>
        <taxon>Blastocladiaceae</taxon>
        <taxon>Allomyces</taxon>
    </lineage>
</organism>
<sequence length="417" mass="45558">MIASNSPYGGSGSPHASAHASPASTPQAAPAGMMMTASDFEATLSLYRSKAKKSNDPELLLEFARFLMQVAVAQDADKAQAYRREAYKMCKKAASTGHDEAQFLLAECYETGAYSDKNKPDYGKAFSLYSIAAKHSHPEAAYRAAVYYENGRGTSKSPPRALQFYQKAAALGHPGAMYRIGMAELHGELGMVVNPRNGTKWLKMAAAAATPEHPEALYELALLHETGIDHVVFVDYEYSVKLLREAAQLGHVMSMYRLGSYYEHGNHVAKSPQTSFSYFKAAAERGHPDSMFGVASWYLTGYSEAGVPQSDDQAFEWMKRAAESGLVKAFFALGYFYEEGIGTPGDPKLALEWYQRALAKGDKRAGPKISALKQVVAGSATMATLGRRRAQPAPPETENERERIRKARTGEDACVIM</sequence>
<dbReference type="EMBL" id="GG745330">
    <property type="protein sequence ID" value="KNE56000.1"/>
    <property type="molecule type" value="Genomic_DNA"/>
</dbReference>
<dbReference type="SUPFAM" id="SSF81901">
    <property type="entry name" value="HCP-like"/>
    <property type="match status" value="1"/>
</dbReference>
<accession>A0A0L0S0T4</accession>
<keyword evidence="1" id="KW-0677">Repeat</keyword>
<gene>
    <name evidence="3" type="ORF">AMAG_01844</name>
</gene>
<feature type="region of interest" description="Disordered" evidence="2">
    <location>
        <begin position="1"/>
        <end position="30"/>
    </location>
</feature>
<dbReference type="OMA" id="AENNCQV"/>
<dbReference type="AlphaFoldDB" id="A0A0L0S0T4"/>
<protein>
    <recommendedName>
        <fullName evidence="5">HCP-like protein</fullName>
    </recommendedName>
</protein>
<keyword evidence="4" id="KW-1185">Reference proteome</keyword>
<evidence type="ECO:0000313" key="4">
    <source>
        <dbReference type="Proteomes" id="UP000054350"/>
    </source>
</evidence>
<dbReference type="eggNOG" id="KOG1550">
    <property type="taxonomic scope" value="Eukaryota"/>
</dbReference>